<dbReference type="InterPro" id="IPR036388">
    <property type="entry name" value="WH-like_DNA-bd_sf"/>
</dbReference>
<keyword evidence="3" id="KW-1185">Reference proteome</keyword>
<dbReference type="GO" id="GO:0006355">
    <property type="term" value="P:regulation of DNA-templated transcription"/>
    <property type="evidence" value="ECO:0007669"/>
    <property type="project" value="InterPro"/>
</dbReference>
<feature type="domain" description="DUF2087" evidence="1">
    <location>
        <begin position="183"/>
        <end position="251"/>
    </location>
</feature>
<evidence type="ECO:0000259" key="1">
    <source>
        <dbReference type="Pfam" id="PF09860"/>
    </source>
</evidence>
<protein>
    <recommendedName>
        <fullName evidence="1">DUF2087 domain-containing protein</fullName>
    </recommendedName>
</protein>
<dbReference type="EMBL" id="FRAG01000041">
    <property type="protein sequence ID" value="SHK26766.1"/>
    <property type="molecule type" value="Genomic_DNA"/>
</dbReference>
<dbReference type="InterPro" id="IPR016032">
    <property type="entry name" value="Sig_transdc_resp-reg_C-effctor"/>
</dbReference>
<dbReference type="Pfam" id="PF09860">
    <property type="entry name" value="DUF2087"/>
    <property type="match status" value="1"/>
</dbReference>
<dbReference type="InterPro" id="IPR018656">
    <property type="entry name" value="DUF2087"/>
</dbReference>
<dbReference type="Gene3D" id="1.10.10.10">
    <property type="entry name" value="Winged helix-like DNA-binding domain superfamily/Winged helix DNA-binding domain"/>
    <property type="match status" value="1"/>
</dbReference>
<dbReference type="Proteomes" id="UP000184465">
    <property type="component" value="Unassembled WGS sequence"/>
</dbReference>
<dbReference type="SUPFAM" id="SSF46894">
    <property type="entry name" value="C-terminal effector domain of the bipartite response regulators"/>
    <property type="match status" value="1"/>
</dbReference>
<sequence>MNVNGLFWNATIDEIKQGYVYNSEFEGYICLICGEKFEKGVIYPQDNTLYDAERAVKKHIELKHGSVFNYLINMNKKYTGLTDVQKELLRYFNEGLSDKEIVKKEGGKSTSTIRNHRFRLKEKEKQAKVFLAIMALLENKSNKDEKLIDIHKGATMVDERYAITNSERESVIKRYFKDEGNGKLISFPRKEKRKIIVLNHISKKFKNNKEYTEKEVNDILKKVDDDYVTLRRYLIEYGFLNRTNDCSSYWVKN</sequence>
<organism evidence="2 3">
    <name type="scientific">Paramaledivibacter caminithermalis (strain DSM 15212 / CIP 107654 / DViRD3)</name>
    <name type="common">Clostridium caminithermale</name>
    <dbReference type="NCBI Taxonomy" id="1121301"/>
    <lineage>
        <taxon>Bacteria</taxon>
        <taxon>Bacillati</taxon>
        <taxon>Bacillota</taxon>
        <taxon>Clostridia</taxon>
        <taxon>Peptostreptococcales</taxon>
        <taxon>Caminicellaceae</taxon>
        <taxon>Paramaledivibacter</taxon>
    </lineage>
</organism>
<gene>
    <name evidence="2" type="ORF">SAMN02745912_02821</name>
</gene>
<evidence type="ECO:0000313" key="3">
    <source>
        <dbReference type="Proteomes" id="UP000184465"/>
    </source>
</evidence>
<name>A0A1M6R2X4_PARC5</name>
<proteinExistence type="predicted"/>
<dbReference type="STRING" id="1121301.SAMN02745912_02821"/>
<reference evidence="2 3" key="1">
    <citation type="submission" date="2016-11" db="EMBL/GenBank/DDBJ databases">
        <authorList>
            <person name="Jaros S."/>
            <person name="Januszkiewicz K."/>
            <person name="Wedrychowicz H."/>
        </authorList>
    </citation>
    <scope>NUCLEOTIDE SEQUENCE [LARGE SCALE GENOMIC DNA]</scope>
    <source>
        <strain evidence="2 3">DSM 15212</strain>
    </source>
</reference>
<accession>A0A1M6R2X4</accession>
<dbReference type="GO" id="GO:0003677">
    <property type="term" value="F:DNA binding"/>
    <property type="evidence" value="ECO:0007669"/>
    <property type="project" value="InterPro"/>
</dbReference>
<evidence type="ECO:0000313" key="2">
    <source>
        <dbReference type="EMBL" id="SHK26766.1"/>
    </source>
</evidence>
<dbReference type="AlphaFoldDB" id="A0A1M6R2X4"/>
<dbReference type="RefSeq" id="WP_207550823.1">
    <property type="nucleotide sequence ID" value="NZ_FRAG01000041.1"/>
</dbReference>